<dbReference type="PANTHER" id="PTHR22891">
    <property type="entry name" value="EUKARYOTIC TRANSLATION INITIATION FACTOR 2C"/>
    <property type="match status" value="1"/>
</dbReference>
<dbReference type="SMART" id="SM00950">
    <property type="entry name" value="Piwi"/>
    <property type="match status" value="1"/>
</dbReference>
<dbReference type="Pfam" id="PF16488">
    <property type="entry name" value="ArgoL2"/>
    <property type="match status" value="1"/>
</dbReference>
<dbReference type="Proteomes" id="UP000681722">
    <property type="component" value="Unassembled WGS sequence"/>
</dbReference>
<evidence type="ECO:0000313" key="4">
    <source>
        <dbReference type="EMBL" id="CAF0770068.1"/>
    </source>
</evidence>
<name>A0A813QPM0_9BILA</name>
<sequence>MSAWKRQARADKPTVPPPVTNNIPKTAEDLNLRSQSAFPSLAASVEKISISDNGSEKSTARSFSLRPSVRPVLRSAVPETHNLNPIVRPDNFGQVGQPIQIYTNHFKLNVDSEAKVNHYDIDIGMIGRDKKLRLARKDERWETLQRLAKRENFPVIWYDEGKNIYTKANLAHFTKPLQITFKMNNEDKTFQLTINNLVRQEKMRDIFDFIQKKITTRPHDPMRIIETLFKQRSRNDMVCVKNQFYDKSQRLDDLGDGRGMANGFYQALCLTQCGPTLNINLTFTCFYMPLNFVEFASKYLRKDIRDGMKDYEIDGLKKIVKNLLVETNHTGRDIRYRIRGFGLSPAKIKFTRNTGENTNGDQVEVGEEVSVADFFAEKYHRLKYPNLPCIDGMSGGNKKANWLPMEMCKVVEWERCLKPLDSVQRALVTKKSVIKPVDRYARIMQIVDKRSFATDPYLKELDIKVETGEMLKVNARILPPPEVKYRQDAVERVQFGKWTIRKQFFTTKDIKTWAICYFAPDRPNEGVIGVLKEFQVRLPQLLGRYGIRLLSNPVQKSNPANPQGIKEVLIEAQRNRWELTIVVLNNTKEEVYDYVKQLGNQRLGVITQCVSFQALERNCGKLDMYVQNLSQKINAKLGCINGVVNLKSALSRPQNDDLFMFMGADLTHTTSSTDRPSIAAVVGSRDATGSLYAARKSSLMYITLTQNGYNFSNRSGLCEQFPKAGRCSVEIIKELDTIATELLHVFQQQSGGRLPTKIVFYRDGVDDGAFQKVLDNEVKQLKAACKTVFGAKAQPKICFIVVKKRHNTRFFVYDGRETKNVEAGTVIDSMITHPSQFDFYLNSHAAIMGTSRPALYHVLHDEIGFTSDEIQQLTYYLCHTDARCSKAVSIPAPVHYAHLAAKQSRSFDYEDNRDPSEEFVENTEEISMEDIRTKLMVLDPKIQNDMWFV</sequence>
<dbReference type="Gene3D" id="3.40.50.2300">
    <property type="match status" value="1"/>
</dbReference>
<feature type="domain" description="PAZ" evidence="2">
    <location>
        <begin position="291"/>
        <end position="412"/>
    </location>
</feature>
<dbReference type="InterPro" id="IPR003100">
    <property type="entry name" value="PAZ_dom"/>
</dbReference>
<organism evidence="4 6">
    <name type="scientific">Didymodactylos carnosus</name>
    <dbReference type="NCBI Taxonomy" id="1234261"/>
    <lineage>
        <taxon>Eukaryota</taxon>
        <taxon>Metazoa</taxon>
        <taxon>Spiralia</taxon>
        <taxon>Gnathifera</taxon>
        <taxon>Rotifera</taxon>
        <taxon>Eurotatoria</taxon>
        <taxon>Bdelloidea</taxon>
        <taxon>Philodinida</taxon>
        <taxon>Philodinidae</taxon>
        <taxon>Didymodactylos</taxon>
    </lineage>
</organism>
<evidence type="ECO:0000259" key="2">
    <source>
        <dbReference type="PROSITE" id="PS50821"/>
    </source>
</evidence>
<dbReference type="SUPFAM" id="SSF101690">
    <property type="entry name" value="PAZ domain"/>
    <property type="match status" value="1"/>
</dbReference>
<reference evidence="4" key="1">
    <citation type="submission" date="2021-02" db="EMBL/GenBank/DDBJ databases">
        <authorList>
            <person name="Nowell W R."/>
        </authorList>
    </citation>
    <scope>NUCLEOTIDE SEQUENCE</scope>
</reference>
<dbReference type="OrthoDB" id="10252740at2759"/>
<dbReference type="PROSITE" id="PS50821">
    <property type="entry name" value="PAZ"/>
    <property type="match status" value="1"/>
</dbReference>
<dbReference type="Pfam" id="PF02171">
    <property type="entry name" value="Piwi"/>
    <property type="match status" value="1"/>
</dbReference>
<evidence type="ECO:0000313" key="6">
    <source>
        <dbReference type="Proteomes" id="UP000663829"/>
    </source>
</evidence>
<evidence type="ECO:0008006" key="7">
    <source>
        <dbReference type="Google" id="ProtNLM"/>
    </source>
</evidence>
<dbReference type="GO" id="GO:0003723">
    <property type="term" value="F:RNA binding"/>
    <property type="evidence" value="ECO:0007669"/>
    <property type="project" value="InterPro"/>
</dbReference>
<dbReference type="InterPro" id="IPR014811">
    <property type="entry name" value="ArgoL1"/>
</dbReference>
<dbReference type="Pfam" id="PF02170">
    <property type="entry name" value="PAZ"/>
    <property type="match status" value="1"/>
</dbReference>
<dbReference type="InterPro" id="IPR032472">
    <property type="entry name" value="ArgoL2"/>
</dbReference>
<dbReference type="EMBL" id="CAJNOQ010000191">
    <property type="protein sequence ID" value="CAF0770068.1"/>
    <property type="molecule type" value="Genomic_DNA"/>
</dbReference>
<dbReference type="Gene3D" id="2.170.260.10">
    <property type="entry name" value="paz domain"/>
    <property type="match status" value="1"/>
</dbReference>
<evidence type="ECO:0000313" key="5">
    <source>
        <dbReference type="EMBL" id="CAF3552103.1"/>
    </source>
</evidence>
<dbReference type="Pfam" id="PF08699">
    <property type="entry name" value="ArgoL1"/>
    <property type="match status" value="1"/>
</dbReference>
<keyword evidence="6" id="KW-1185">Reference proteome</keyword>
<dbReference type="InterPro" id="IPR003165">
    <property type="entry name" value="Piwi"/>
</dbReference>
<protein>
    <recommendedName>
        <fullName evidence="7">Argonaute 2</fullName>
    </recommendedName>
</protein>
<feature type="region of interest" description="Disordered" evidence="1">
    <location>
        <begin position="1"/>
        <end position="25"/>
    </location>
</feature>
<evidence type="ECO:0000259" key="3">
    <source>
        <dbReference type="PROSITE" id="PS50822"/>
    </source>
</evidence>
<comment type="caution">
    <text evidence="4">The sequence shown here is derived from an EMBL/GenBank/DDBJ whole genome shotgun (WGS) entry which is preliminary data.</text>
</comment>
<dbReference type="AlphaFoldDB" id="A0A813QPM0"/>
<gene>
    <name evidence="4" type="ORF">GPM918_LOCUS1875</name>
    <name evidence="5" type="ORF">SRO942_LOCUS1875</name>
</gene>
<dbReference type="Proteomes" id="UP000663829">
    <property type="component" value="Unassembled WGS sequence"/>
</dbReference>
<dbReference type="InterPro" id="IPR012337">
    <property type="entry name" value="RNaseH-like_sf"/>
</dbReference>
<dbReference type="InterPro" id="IPR032474">
    <property type="entry name" value="Argonaute_N"/>
</dbReference>
<dbReference type="InterPro" id="IPR036397">
    <property type="entry name" value="RNaseH_sf"/>
</dbReference>
<evidence type="ECO:0000256" key="1">
    <source>
        <dbReference type="SAM" id="MobiDB-lite"/>
    </source>
</evidence>
<accession>A0A813QPM0</accession>
<feature type="domain" description="Piwi" evidence="3">
    <location>
        <begin position="579"/>
        <end position="909"/>
    </location>
</feature>
<dbReference type="EMBL" id="CAJOBC010000191">
    <property type="protein sequence ID" value="CAF3552103.1"/>
    <property type="molecule type" value="Genomic_DNA"/>
</dbReference>
<proteinExistence type="predicted"/>
<dbReference type="InterPro" id="IPR036085">
    <property type="entry name" value="PAZ_dom_sf"/>
</dbReference>
<dbReference type="Pfam" id="PF16486">
    <property type="entry name" value="ArgoN"/>
    <property type="match status" value="1"/>
</dbReference>
<dbReference type="CDD" id="cd02846">
    <property type="entry name" value="PAZ_argonaute_like"/>
    <property type="match status" value="1"/>
</dbReference>
<dbReference type="PROSITE" id="PS50822">
    <property type="entry name" value="PIWI"/>
    <property type="match status" value="1"/>
</dbReference>
<dbReference type="SUPFAM" id="SSF53098">
    <property type="entry name" value="Ribonuclease H-like"/>
    <property type="match status" value="1"/>
</dbReference>
<dbReference type="Gene3D" id="3.30.420.10">
    <property type="entry name" value="Ribonuclease H-like superfamily/Ribonuclease H"/>
    <property type="match status" value="1"/>
</dbReference>
<dbReference type="SMART" id="SM01163">
    <property type="entry name" value="DUF1785"/>
    <property type="match status" value="1"/>
</dbReference>